<feature type="compositionally biased region" description="Basic and acidic residues" evidence="1">
    <location>
        <begin position="57"/>
        <end position="75"/>
    </location>
</feature>
<dbReference type="EMBL" id="JBBPBN010000001">
    <property type="protein sequence ID" value="KAK9047402.1"/>
    <property type="molecule type" value="Genomic_DNA"/>
</dbReference>
<accession>A0ABR2UCQ1</accession>
<dbReference type="PANTHER" id="PTHR34950">
    <property type="entry name" value="OS04G0457400 PROTEIN"/>
    <property type="match status" value="1"/>
</dbReference>
<evidence type="ECO:0000313" key="2">
    <source>
        <dbReference type="EMBL" id="KAK9047402.1"/>
    </source>
</evidence>
<dbReference type="Proteomes" id="UP001396334">
    <property type="component" value="Unassembled WGS sequence"/>
</dbReference>
<evidence type="ECO:0000256" key="1">
    <source>
        <dbReference type="SAM" id="MobiDB-lite"/>
    </source>
</evidence>
<protein>
    <submittedName>
        <fullName evidence="2">Uncharacterized protein</fullName>
    </submittedName>
</protein>
<proteinExistence type="predicted"/>
<reference evidence="2 3" key="1">
    <citation type="journal article" date="2024" name="G3 (Bethesda)">
        <title>Genome assembly of Hibiscus sabdariffa L. provides insights into metabolisms of medicinal natural products.</title>
        <authorList>
            <person name="Kim T."/>
        </authorList>
    </citation>
    <scope>NUCLEOTIDE SEQUENCE [LARGE SCALE GENOMIC DNA]</scope>
    <source>
        <strain evidence="2">TK-2024</strain>
        <tissue evidence="2">Old leaves</tissue>
    </source>
</reference>
<keyword evidence="3" id="KW-1185">Reference proteome</keyword>
<feature type="region of interest" description="Disordered" evidence="1">
    <location>
        <begin position="55"/>
        <end position="80"/>
    </location>
</feature>
<evidence type="ECO:0000313" key="3">
    <source>
        <dbReference type="Proteomes" id="UP001396334"/>
    </source>
</evidence>
<gene>
    <name evidence="2" type="ORF">V6N11_053248</name>
</gene>
<name>A0ABR2UCQ1_9ROSI</name>
<organism evidence="2 3">
    <name type="scientific">Hibiscus sabdariffa</name>
    <name type="common">roselle</name>
    <dbReference type="NCBI Taxonomy" id="183260"/>
    <lineage>
        <taxon>Eukaryota</taxon>
        <taxon>Viridiplantae</taxon>
        <taxon>Streptophyta</taxon>
        <taxon>Embryophyta</taxon>
        <taxon>Tracheophyta</taxon>
        <taxon>Spermatophyta</taxon>
        <taxon>Magnoliopsida</taxon>
        <taxon>eudicotyledons</taxon>
        <taxon>Gunneridae</taxon>
        <taxon>Pentapetalae</taxon>
        <taxon>rosids</taxon>
        <taxon>malvids</taxon>
        <taxon>Malvales</taxon>
        <taxon>Malvaceae</taxon>
        <taxon>Malvoideae</taxon>
        <taxon>Hibiscus</taxon>
    </lineage>
</organism>
<dbReference type="PANTHER" id="PTHR34950:SF8">
    <property type="entry name" value="TPX2 C-TERMINAL DOMAIN-CONTAINING PROTEIN"/>
    <property type="match status" value="1"/>
</dbReference>
<comment type="caution">
    <text evidence="2">The sequence shown here is derived from an EMBL/GenBank/DDBJ whole genome shotgun (WGS) entry which is preliminary data.</text>
</comment>
<sequence length="105" mass="11663">MSNSRLQPGNRTIENRGFCFDFISLSVSVSTSPSMATIGHGLAEVYVMRSLHKQKMKKMEEQTQEANKSDDEKENPAAPGCFSFWTSKKIHSAKVSSHNSADKPL</sequence>